<evidence type="ECO:0008006" key="4">
    <source>
        <dbReference type="Google" id="ProtNLM"/>
    </source>
</evidence>
<organism evidence="3">
    <name type="scientific">marine metagenome</name>
    <dbReference type="NCBI Taxonomy" id="408172"/>
    <lineage>
        <taxon>unclassified sequences</taxon>
        <taxon>metagenomes</taxon>
        <taxon>ecological metagenomes</taxon>
    </lineage>
</organism>
<dbReference type="EMBL" id="UINC01163989">
    <property type="protein sequence ID" value="SVD64598.1"/>
    <property type="molecule type" value="Genomic_DNA"/>
</dbReference>
<evidence type="ECO:0000259" key="1">
    <source>
        <dbReference type="Pfam" id="PF01408"/>
    </source>
</evidence>
<dbReference type="InterPro" id="IPR000683">
    <property type="entry name" value="Gfo/Idh/MocA-like_OxRdtase_N"/>
</dbReference>
<dbReference type="InterPro" id="IPR036291">
    <property type="entry name" value="NAD(P)-bd_dom_sf"/>
</dbReference>
<dbReference type="InterPro" id="IPR051317">
    <property type="entry name" value="Gfo/Idh/MocA_oxidoreduct"/>
</dbReference>
<feature type="domain" description="Gfo/Idh/MocA-like oxidoreductase N-terminal" evidence="1">
    <location>
        <begin position="5"/>
        <end position="135"/>
    </location>
</feature>
<name>A0A382X2I7_9ZZZZ</name>
<dbReference type="SUPFAM" id="SSF55347">
    <property type="entry name" value="Glyceraldehyde-3-phosphate dehydrogenase-like, C-terminal domain"/>
    <property type="match status" value="1"/>
</dbReference>
<dbReference type="Gene3D" id="3.30.360.10">
    <property type="entry name" value="Dihydrodipicolinate Reductase, domain 2"/>
    <property type="match status" value="1"/>
</dbReference>
<feature type="non-terminal residue" evidence="3">
    <location>
        <position position="250"/>
    </location>
</feature>
<reference evidence="3" key="1">
    <citation type="submission" date="2018-05" db="EMBL/GenBank/DDBJ databases">
        <authorList>
            <person name="Lanie J.A."/>
            <person name="Ng W.-L."/>
            <person name="Kazmierczak K.M."/>
            <person name="Andrzejewski T.M."/>
            <person name="Davidsen T.M."/>
            <person name="Wayne K.J."/>
            <person name="Tettelin H."/>
            <person name="Glass J.I."/>
            <person name="Rusch D."/>
            <person name="Podicherti R."/>
            <person name="Tsui H.-C.T."/>
            <person name="Winkler M.E."/>
        </authorList>
    </citation>
    <scope>NUCLEOTIDE SEQUENCE</scope>
</reference>
<dbReference type="Gene3D" id="3.40.50.720">
    <property type="entry name" value="NAD(P)-binding Rossmann-like Domain"/>
    <property type="match status" value="1"/>
</dbReference>
<feature type="domain" description="GFO/IDH/MocA-like oxidoreductase" evidence="2">
    <location>
        <begin position="146"/>
        <end position="250"/>
    </location>
</feature>
<dbReference type="PANTHER" id="PTHR43708:SF3">
    <property type="entry name" value="OXIDOREDUCTASE"/>
    <property type="match status" value="1"/>
</dbReference>
<gene>
    <name evidence="3" type="ORF">METZ01_LOCUS417452</name>
</gene>
<evidence type="ECO:0000313" key="3">
    <source>
        <dbReference type="EMBL" id="SVD64598.1"/>
    </source>
</evidence>
<sequence length="250" mass="27325">MNRKIRYGMVGGGRGAFIGAVHRIAANMDGQIELVCGAFSSSPRKSKASGRDLFLPAKRCYGTFEEMIAKEAALPAEERMDFVSIVTPNHMHFPPAKMALENGFHVLSDKPATFDLKEAKTLDKLVKKTRRLYGLTHNYTGYPLVKEARDMVAAGKLGKIRKVVVEYPQGWLATRLELTGQKQAGWRTDPKRSGAAGCIGDIGTHAENLAEYITGLKIKELAADLTAFVSGRKLDDDGNVLLRFRGGAKG</sequence>
<accession>A0A382X2I7</accession>
<dbReference type="PANTHER" id="PTHR43708">
    <property type="entry name" value="CONSERVED EXPRESSED OXIDOREDUCTASE (EUROFUNG)"/>
    <property type="match status" value="1"/>
</dbReference>
<dbReference type="AlphaFoldDB" id="A0A382X2I7"/>
<protein>
    <recommendedName>
        <fullName evidence="4">Gfo/Idh/MocA-like oxidoreductase N-terminal domain-containing protein</fullName>
    </recommendedName>
</protein>
<proteinExistence type="predicted"/>
<dbReference type="Pfam" id="PF01408">
    <property type="entry name" value="GFO_IDH_MocA"/>
    <property type="match status" value="1"/>
</dbReference>
<dbReference type="GO" id="GO:0000166">
    <property type="term" value="F:nucleotide binding"/>
    <property type="evidence" value="ECO:0007669"/>
    <property type="project" value="InterPro"/>
</dbReference>
<dbReference type="Pfam" id="PF22725">
    <property type="entry name" value="GFO_IDH_MocA_C3"/>
    <property type="match status" value="1"/>
</dbReference>
<dbReference type="SUPFAM" id="SSF51735">
    <property type="entry name" value="NAD(P)-binding Rossmann-fold domains"/>
    <property type="match status" value="1"/>
</dbReference>
<evidence type="ECO:0000259" key="2">
    <source>
        <dbReference type="Pfam" id="PF22725"/>
    </source>
</evidence>
<dbReference type="InterPro" id="IPR055170">
    <property type="entry name" value="GFO_IDH_MocA-like_dom"/>
</dbReference>